<name>A0A1H0KLT4_9BACT</name>
<proteinExistence type="predicted"/>
<evidence type="ECO:0000313" key="1">
    <source>
        <dbReference type="EMBL" id="SDO56766.1"/>
    </source>
</evidence>
<keyword evidence="2" id="KW-1185">Reference proteome</keyword>
<accession>A0A1H0KLT4</accession>
<dbReference type="STRING" id="91360.SAMN05660330_00549"/>
<evidence type="ECO:0000313" key="2">
    <source>
        <dbReference type="Proteomes" id="UP000199073"/>
    </source>
</evidence>
<dbReference type="RefSeq" id="WP_092219535.1">
    <property type="nucleotide sequence ID" value="NZ_FNJI01000003.1"/>
</dbReference>
<protein>
    <submittedName>
        <fullName evidence="1">Uncharacterized protein</fullName>
    </submittedName>
</protein>
<organism evidence="1 2">
    <name type="scientific">Desulforhopalus singaporensis</name>
    <dbReference type="NCBI Taxonomy" id="91360"/>
    <lineage>
        <taxon>Bacteria</taxon>
        <taxon>Pseudomonadati</taxon>
        <taxon>Thermodesulfobacteriota</taxon>
        <taxon>Desulfobulbia</taxon>
        <taxon>Desulfobulbales</taxon>
        <taxon>Desulfocapsaceae</taxon>
        <taxon>Desulforhopalus</taxon>
    </lineage>
</organism>
<dbReference type="EMBL" id="FNJI01000003">
    <property type="protein sequence ID" value="SDO56766.1"/>
    <property type="molecule type" value="Genomic_DNA"/>
</dbReference>
<dbReference type="Proteomes" id="UP000199073">
    <property type="component" value="Unassembled WGS sequence"/>
</dbReference>
<reference evidence="1 2" key="1">
    <citation type="submission" date="2016-10" db="EMBL/GenBank/DDBJ databases">
        <authorList>
            <person name="de Groot N.N."/>
        </authorList>
    </citation>
    <scope>NUCLEOTIDE SEQUENCE [LARGE SCALE GENOMIC DNA]</scope>
    <source>
        <strain evidence="1 2">DSM 12130</strain>
    </source>
</reference>
<gene>
    <name evidence="1" type="ORF">SAMN05660330_00549</name>
</gene>
<dbReference type="AlphaFoldDB" id="A0A1H0KLT4"/>
<sequence>MNPDHKTGLYREILPRMVTATDILGTPFQYHIEEPGNSPGVMLQLLLCSRHQIGDLRKYVLISRYDFKTMIREQKYPLGGAEMKKGMATTALTLSLIANAGQITSAADLDPTLSQC</sequence>